<evidence type="ECO:0000313" key="2">
    <source>
        <dbReference type="Proteomes" id="UP001500902"/>
    </source>
</evidence>
<gene>
    <name evidence="1" type="ORF">GCM10022224_050590</name>
</gene>
<keyword evidence="2" id="KW-1185">Reference proteome</keyword>
<sequence>MVISDLLQSKVEALVVVYVGGQRPHQSRRQQPPDHDEWSVAPLEVRGNDGEGALGVGLEAEEFVERRLVAGGSWAQCQPVRPGPQVRGAE</sequence>
<reference evidence="2" key="1">
    <citation type="journal article" date="2019" name="Int. J. Syst. Evol. Microbiol.">
        <title>The Global Catalogue of Microorganisms (GCM) 10K type strain sequencing project: providing services to taxonomists for standard genome sequencing and annotation.</title>
        <authorList>
            <consortium name="The Broad Institute Genomics Platform"/>
            <consortium name="The Broad Institute Genome Sequencing Center for Infectious Disease"/>
            <person name="Wu L."/>
            <person name="Ma J."/>
        </authorList>
    </citation>
    <scope>NUCLEOTIDE SEQUENCE [LARGE SCALE GENOMIC DNA]</scope>
    <source>
        <strain evidence="2">JCM 16904</strain>
    </source>
</reference>
<dbReference type="EMBL" id="BAAAZP010000092">
    <property type="protein sequence ID" value="GAA3680299.1"/>
    <property type="molecule type" value="Genomic_DNA"/>
</dbReference>
<accession>A0ABP7C5R1</accession>
<dbReference type="Proteomes" id="UP001500902">
    <property type="component" value="Unassembled WGS sequence"/>
</dbReference>
<comment type="caution">
    <text evidence="1">The sequence shown here is derived from an EMBL/GenBank/DDBJ whole genome shotgun (WGS) entry which is preliminary data.</text>
</comment>
<name>A0ABP7C5R1_9ACTN</name>
<organism evidence="1 2">
    <name type="scientific">Nonomuraea antimicrobica</name>
    <dbReference type="NCBI Taxonomy" id="561173"/>
    <lineage>
        <taxon>Bacteria</taxon>
        <taxon>Bacillati</taxon>
        <taxon>Actinomycetota</taxon>
        <taxon>Actinomycetes</taxon>
        <taxon>Streptosporangiales</taxon>
        <taxon>Streptosporangiaceae</taxon>
        <taxon>Nonomuraea</taxon>
    </lineage>
</organism>
<proteinExistence type="predicted"/>
<evidence type="ECO:0000313" key="1">
    <source>
        <dbReference type="EMBL" id="GAA3680299.1"/>
    </source>
</evidence>
<protein>
    <submittedName>
        <fullName evidence="1">Uncharacterized protein</fullName>
    </submittedName>
</protein>